<evidence type="ECO:0000313" key="2">
    <source>
        <dbReference type="Proteomes" id="UP000831921"/>
    </source>
</evidence>
<gene>
    <name evidence="1" type="ORF">M1K48_04815</name>
</gene>
<reference evidence="1 2" key="1">
    <citation type="submission" date="2022-05" db="EMBL/GenBank/DDBJ databases">
        <title>S8-45 Sphingomonas ultraviolaceadurans.</title>
        <authorList>
            <person name="Liu Y."/>
        </authorList>
    </citation>
    <scope>NUCLEOTIDE SEQUENCE [LARGE SCALE GENOMIC DNA]</scope>
    <source>
        <strain evidence="1 2">S8-45</strain>
    </source>
</reference>
<accession>A0ABY5MY69</accession>
<organism evidence="1 2">
    <name type="scientific">Sphingomonas glaciei</name>
    <dbReference type="NCBI Taxonomy" id="2938948"/>
    <lineage>
        <taxon>Bacteria</taxon>
        <taxon>Pseudomonadati</taxon>
        <taxon>Pseudomonadota</taxon>
        <taxon>Alphaproteobacteria</taxon>
        <taxon>Sphingomonadales</taxon>
        <taxon>Sphingomonadaceae</taxon>
        <taxon>Sphingomonas</taxon>
    </lineage>
</organism>
<dbReference type="Proteomes" id="UP000831921">
    <property type="component" value="Chromosome"/>
</dbReference>
<dbReference type="EMBL" id="CP097253">
    <property type="protein sequence ID" value="UUR08954.1"/>
    <property type="molecule type" value="Genomic_DNA"/>
</dbReference>
<protein>
    <recommendedName>
        <fullName evidence="3">DUF3052 domain-containing protein</fullName>
    </recommendedName>
</protein>
<keyword evidence="2" id="KW-1185">Reference proteome</keyword>
<proteinExistence type="predicted"/>
<sequence>MKSLPDKLGYKSSVPALMWPATGSLGANLSTLAPGEEPSFILAFVCDRAALSEAATAVLPSYRRGGHLWLAYPNKSGAIRYDLSRDKGWEHLAGVGLMPLTQIVIDHDWSGSASGVVEEIRQLTRKAAALDPVVVCKPQ</sequence>
<dbReference type="RefSeq" id="WP_249504724.1">
    <property type="nucleotide sequence ID" value="NZ_CP097253.1"/>
</dbReference>
<evidence type="ECO:0000313" key="1">
    <source>
        <dbReference type="EMBL" id="UUR08954.1"/>
    </source>
</evidence>
<evidence type="ECO:0008006" key="3">
    <source>
        <dbReference type="Google" id="ProtNLM"/>
    </source>
</evidence>
<name>A0ABY5MY69_9SPHN</name>